<feature type="compositionally biased region" description="Low complexity" evidence="1">
    <location>
        <begin position="33"/>
        <end position="45"/>
    </location>
</feature>
<feature type="non-terminal residue" evidence="2">
    <location>
        <position position="457"/>
    </location>
</feature>
<feature type="region of interest" description="Disordered" evidence="1">
    <location>
        <begin position="1"/>
        <end position="318"/>
    </location>
</feature>
<feature type="compositionally biased region" description="Polar residues" evidence="1">
    <location>
        <begin position="305"/>
        <end position="318"/>
    </location>
</feature>
<dbReference type="EMBL" id="MIGC01002267">
    <property type="protein sequence ID" value="PHJ21378.1"/>
    <property type="molecule type" value="Genomic_DNA"/>
</dbReference>
<feature type="compositionally biased region" description="Gly residues" evidence="1">
    <location>
        <begin position="265"/>
        <end position="289"/>
    </location>
</feature>
<feature type="compositionally biased region" description="Low complexity" evidence="1">
    <location>
        <begin position="184"/>
        <end position="198"/>
    </location>
</feature>
<feature type="compositionally biased region" description="Low complexity" evidence="1">
    <location>
        <begin position="205"/>
        <end position="218"/>
    </location>
</feature>
<feature type="compositionally biased region" description="Basic residues" evidence="1">
    <location>
        <begin position="169"/>
        <end position="179"/>
    </location>
</feature>
<keyword evidence="3" id="KW-1185">Reference proteome</keyword>
<name>A0A2C6KZ94_9APIC</name>
<dbReference type="Proteomes" id="UP000221165">
    <property type="component" value="Unassembled WGS sequence"/>
</dbReference>
<feature type="compositionally biased region" description="Basic residues" evidence="1">
    <location>
        <begin position="219"/>
        <end position="228"/>
    </location>
</feature>
<proteinExistence type="predicted"/>
<sequence>MPFFSRRRRDKAAEPSHEISSSPSSPVPPPVSVPSTSLSASASSVAHHKDKNRTGRTSLFSSKRTSSRLSSCDRERGEDHVSKKEASDPIETTRHKRTTGEYSAPLQSFSSSSGSPGGPKTFSHLPNRTAGGGGGAEEEGDLPSREKTAFSYSKADKYGEKPDASSSRPGRRSFSRHFSWKGLSRSFSSCRSSSSTSAAGGGSGNSSSSSSSSASRGSLFKKKKGKSHRSGEKSFSKKSNSSSSFSSSPHLDLRAKMSSSSHNESGGGTGGSHGLSRGGSSSGSAGGTGEFKRPSRSLPRPGARGQSTSAHRSGTSDMTSWAMVPVSQATPPGGLLASRHPTPEDLQSPEGTILGGLFSTRKPKDAGAGLSSGLKSVGKGVAAGAASLFVLPAVGATQQGVGGFFKGVGAGVIAAVALPVTGVCVAGYQVARGLVNTPEAIHERSQGKKWDKKNRVS</sequence>
<dbReference type="RefSeq" id="XP_067923061.1">
    <property type="nucleotide sequence ID" value="XM_068064956.1"/>
</dbReference>
<evidence type="ECO:0000313" key="2">
    <source>
        <dbReference type="EMBL" id="PHJ21378.1"/>
    </source>
</evidence>
<feature type="compositionally biased region" description="Basic and acidic residues" evidence="1">
    <location>
        <begin position="142"/>
        <end position="163"/>
    </location>
</feature>
<evidence type="ECO:0000256" key="1">
    <source>
        <dbReference type="SAM" id="MobiDB-lite"/>
    </source>
</evidence>
<feature type="compositionally biased region" description="Low complexity" evidence="1">
    <location>
        <begin position="56"/>
        <end position="70"/>
    </location>
</feature>
<feature type="compositionally biased region" description="Basic and acidic residues" evidence="1">
    <location>
        <begin position="71"/>
        <end position="93"/>
    </location>
</feature>
<dbReference type="GeneID" id="94428167"/>
<organism evidence="2 3">
    <name type="scientific">Cystoisospora suis</name>
    <dbReference type="NCBI Taxonomy" id="483139"/>
    <lineage>
        <taxon>Eukaryota</taxon>
        <taxon>Sar</taxon>
        <taxon>Alveolata</taxon>
        <taxon>Apicomplexa</taxon>
        <taxon>Conoidasida</taxon>
        <taxon>Coccidia</taxon>
        <taxon>Eucoccidiorida</taxon>
        <taxon>Eimeriorina</taxon>
        <taxon>Sarcocystidae</taxon>
        <taxon>Cystoisospora</taxon>
    </lineage>
</organism>
<comment type="caution">
    <text evidence="2">The sequence shown here is derived from an EMBL/GenBank/DDBJ whole genome shotgun (WGS) entry which is preliminary data.</text>
</comment>
<dbReference type="VEuPathDB" id="ToxoDB:CSUI_004772"/>
<accession>A0A2C6KZ94</accession>
<feature type="compositionally biased region" description="Basic residues" evidence="1">
    <location>
        <begin position="1"/>
        <end position="10"/>
    </location>
</feature>
<feature type="compositionally biased region" description="Low complexity" evidence="1">
    <location>
        <begin position="103"/>
        <end position="114"/>
    </location>
</feature>
<dbReference type="AlphaFoldDB" id="A0A2C6KZ94"/>
<evidence type="ECO:0000313" key="3">
    <source>
        <dbReference type="Proteomes" id="UP000221165"/>
    </source>
</evidence>
<feature type="compositionally biased region" description="Low complexity" evidence="1">
    <location>
        <begin position="237"/>
        <end position="248"/>
    </location>
</feature>
<protein>
    <submittedName>
        <fullName evidence="2">Uncharacterized protein</fullName>
    </submittedName>
</protein>
<gene>
    <name evidence="2" type="ORF">CSUI_004772</name>
</gene>
<reference evidence="2 3" key="1">
    <citation type="journal article" date="2017" name="Int. J. Parasitol.">
        <title>The genome of the protozoan parasite Cystoisospora suis and a reverse vaccinology approach to identify vaccine candidates.</title>
        <authorList>
            <person name="Palmieri N."/>
            <person name="Shrestha A."/>
            <person name="Ruttkowski B."/>
            <person name="Beck T."/>
            <person name="Vogl C."/>
            <person name="Tomley F."/>
            <person name="Blake D.P."/>
            <person name="Joachim A."/>
        </authorList>
    </citation>
    <scope>NUCLEOTIDE SEQUENCE [LARGE SCALE GENOMIC DNA]</scope>
    <source>
        <strain evidence="2 3">Wien I</strain>
    </source>
</reference>